<dbReference type="InterPro" id="IPR031981">
    <property type="entry name" value="MIEAP_C"/>
</dbReference>
<reference evidence="16" key="2">
    <citation type="submission" date="2020-05" db="UniProtKB">
        <authorList>
            <consortium name="Ensembl"/>
        </authorList>
    </citation>
    <scope>IDENTIFICATION</scope>
</reference>
<dbReference type="GeneID" id="100379837"/>
<dbReference type="GO" id="GO:0005741">
    <property type="term" value="C:mitochondrial outer membrane"/>
    <property type="evidence" value="ECO:0000318"/>
    <property type="project" value="GO_Central"/>
</dbReference>
<evidence type="ECO:0000313" key="19">
    <source>
        <dbReference type="Xenbase" id="XB-GENE-22172607"/>
    </source>
</evidence>
<feature type="region of interest" description="Disordered" evidence="14">
    <location>
        <begin position="473"/>
        <end position="510"/>
    </location>
</feature>
<evidence type="ECO:0000256" key="3">
    <source>
        <dbReference type="ARBA" id="ARBA00004496"/>
    </source>
</evidence>
<keyword evidence="6" id="KW-0963">Cytoplasm</keyword>
<evidence type="ECO:0000256" key="6">
    <source>
        <dbReference type="ARBA" id="ARBA00022490"/>
    </source>
</evidence>
<keyword evidence="9" id="KW-0446">Lipid-binding</keyword>
<dbReference type="GO" id="GO:0035694">
    <property type="term" value="P:mitochondrial protein catabolic process"/>
    <property type="evidence" value="ECO:0000318"/>
    <property type="project" value="GO_Central"/>
</dbReference>
<dbReference type="GO" id="GO:0008289">
    <property type="term" value="F:lipid binding"/>
    <property type="evidence" value="ECO:0007669"/>
    <property type="project" value="UniProtKB-KW"/>
</dbReference>
<evidence type="ECO:0000256" key="11">
    <source>
        <dbReference type="ARBA" id="ARBA00023136"/>
    </source>
</evidence>
<evidence type="ECO:0000256" key="13">
    <source>
        <dbReference type="SAM" id="Coils"/>
    </source>
</evidence>
<comment type="similarity">
    <text evidence="4">Belongs to the MIEAP family.</text>
</comment>
<feature type="compositionally biased region" description="Low complexity" evidence="14">
    <location>
        <begin position="237"/>
        <end position="263"/>
    </location>
</feature>
<evidence type="ECO:0000256" key="2">
    <source>
        <dbReference type="ARBA" id="ARBA00004305"/>
    </source>
</evidence>
<evidence type="ECO:0000256" key="9">
    <source>
        <dbReference type="ARBA" id="ARBA00023121"/>
    </source>
</evidence>
<dbReference type="InterPro" id="IPR026169">
    <property type="entry name" value="MIEAP"/>
</dbReference>
<evidence type="ECO:0000256" key="1">
    <source>
        <dbReference type="ARBA" id="ARBA00004294"/>
    </source>
</evidence>
<dbReference type="OMA" id="DQNLNIC"/>
<keyword evidence="10" id="KW-0496">Mitochondrion</keyword>
<keyword evidence="11" id="KW-0472">Membrane</keyword>
<evidence type="ECO:0000256" key="8">
    <source>
        <dbReference type="ARBA" id="ARBA00023054"/>
    </source>
</evidence>
<keyword evidence="7" id="KW-1000">Mitochondrion outer membrane</keyword>
<dbReference type="Ensembl" id="ENSXETT00000083531">
    <property type="protein sequence ID" value="ENSXETP00000072523"/>
    <property type="gene ID" value="ENSXETG00000019005"/>
</dbReference>
<comment type="subcellular location">
    <subcellularLocation>
        <location evidence="3">Cytoplasm</location>
    </subcellularLocation>
    <subcellularLocation>
        <location evidence="2">Mitochondrion matrix</location>
    </subcellularLocation>
    <subcellularLocation>
        <location evidence="1">Mitochondrion outer membrane</location>
    </subcellularLocation>
</comment>
<dbReference type="CTD" id="100379837"/>
<sequence>MAQRPPAAESSILRASLQLYPGTAMADTLRRLANSEKCRVLQDKLDDWYKDYHINSCDSNLNVCCELLELNSKIQGQLFKILSVTAREGGQYAGVETLKSRFLPWLGTCFSASSPGSFSENSCSILNESMERKLSASHERELNEVESKLSSTRIELNSVRQELLETQMDLEDTKNKSANTLLATEEEILQLRAELRAAREKLELRSLDSIDDYEKQIRLLRDEISILSAENGILNSRVSRSRSPSPIRHSSRSSSPFPRSESPTCAKITNASRQARLISRFNDIFANDRLDAQTLLRRYIDDLEMVQRIIFIATVESFHAAKMAFRQFRLRVRKSLSPSHMGPESLEDTVIDYIVRNLDLYDVQSSVNEVISAMNVNPKISFPPDVDFILISAFIREVCRVAFAMQTLDPPLDIAFTVDGELFTESKYRRTYDSEHTAPLVYYHVWPALMENDNVIVKGEALTKRGALWSSVRSRSRSTSPVRSRSASPGRNLTSRSRSPSPRRSGTPRF</sequence>
<evidence type="ECO:0000313" key="17">
    <source>
        <dbReference type="Proteomes" id="UP000008143"/>
    </source>
</evidence>
<keyword evidence="17" id="KW-1185">Reference proteome</keyword>
<accession>A0A6I8QHZ9</accession>
<proteinExistence type="inferred from homology"/>
<reference evidence="16" key="1">
    <citation type="journal article" date="2010" name="Science">
        <title>The genome of the Western clawed frog Xenopus tropicalis.</title>
        <authorList>
            <person name="Hellsten U."/>
            <person name="Harland R.M."/>
            <person name="Gilchrist M.J."/>
            <person name="Hendrix D."/>
            <person name="Jurka J."/>
            <person name="Kapitonov V."/>
            <person name="Ovcharenko I."/>
            <person name="Putnam N.H."/>
            <person name="Shu S."/>
            <person name="Taher L."/>
            <person name="Blitz I.L."/>
            <person name="Blumberg B."/>
            <person name="Dichmann D.S."/>
            <person name="Dubchak I."/>
            <person name="Amaya E."/>
            <person name="Detter J.C."/>
            <person name="Fletcher R."/>
            <person name="Gerhard D.S."/>
            <person name="Goodstein D."/>
            <person name="Graves T."/>
            <person name="Grigoriev I.V."/>
            <person name="Grimwood J."/>
            <person name="Kawashima T."/>
            <person name="Lindquist E."/>
            <person name="Lucas S.M."/>
            <person name="Mead P.E."/>
            <person name="Mitros T."/>
            <person name="Ogino H."/>
            <person name="Ohta Y."/>
            <person name="Poliakov A.V."/>
            <person name="Pollet N."/>
            <person name="Robert J."/>
            <person name="Salamov A."/>
            <person name="Sater A.K."/>
            <person name="Schmutz J."/>
            <person name="Terry A."/>
            <person name="Vize P.D."/>
            <person name="Warren W.C."/>
            <person name="Wells D."/>
            <person name="Wills A."/>
            <person name="Wilson R.K."/>
            <person name="Zimmerman L.B."/>
            <person name="Zorn A.M."/>
            <person name="Grainger R."/>
            <person name="Grammer T."/>
            <person name="Khokha M.K."/>
            <person name="Richardson P.M."/>
            <person name="Rokhsar D.S."/>
        </authorList>
    </citation>
    <scope>NUCLEOTIDE SEQUENCE [LARGE SCALE GENOMIC DNA]</scope>
    <source>
        <strain evidence="16">Nigerian</strain>
    </source>
</reference>
<feature type="coiled-coil region" evidence="13">
    <location>
        <begin position="135"/>
        <end position="230"/>
    </location>
</feature>
<evidence type="ECO:0000256" key="4">
    <source>
        <dbReference type="ARBA" id="ARBA00008233"/>
    </source>
</evidence>
<dbReference type="PANTHER" id="PTHR21771:SF3">
    <property type="entry name" value="MITOCHONDRIA-EATING PROTEIN"/>
    <property type="match status" value="1"/>
</dbReference>
<dbReference type="GO" id="GO:0035695">
    <property type="term" value="P:mitophagy by internal vacuole formation"/>
    <property type="evidence" value="ECO:0000318"/>
    <property type="project" value="GO_Central"/>
</dbReference>
<dbReference type="KEGG" id="xtr:100379837"/>
<evidence type="ECO:0000313" key="18">
    <source>
        <dbReference type="RefSeq" id="XP_002932621.2"/>
    </source>
</evidence>
<name>A0A6I8QHZ9_XENTR</name>
<evidence type="ECO:0000256" key="12">
    <source>
        <dbReference type="ARBA" id="ARBA00032687"/>
    </source>
</evidence>
<dbReference type="PANTHER" id="PTHR21771">
    <property type="entry name" value="MITOCHONDRIA-EATING PROTEIN-RELATED"/>
    <property type="match status" value="1"/>
</dbReference>
<dbReference type="Pfam" id="PF16026">
    <property type="entry name" value="MIEAP"/>
    <property type="match status" value="1"/>
</dbReference>
<feature type="domain" description="Mitochondria-eating protein C-terminal" evidence="15">
    <location>
        <begin position="273"/>
        <end position="463"/>
    </location>
</feature>
<feature type="region of interest" description="Disordered" evidence="14">
    <location>
        <begin position="237"/>
        <end position="266"/>
    </location>
</feature>
<dbReference type="OrthoDB" id="5966837at2759"/>
<dbReference type="AlphaFoldDB" id="A0A6I8QHZ9"/>
<evidence type="ECO:0000256" key="14">
    <source>
        <dbReference type="SAM" id="MobiDB-lite"/>
    </source>
</evidence>
<dbReference type="Proteomes" id="UP000008143">
    <property type="component" value="Chromosome 3"/>
</dbReference>
<dbReference type="GeneTree" id="ENSGT00390000013532"/>
<dbReference type="RefSeq" id="XP_002932621.2">
    <property type="nucleotide sequence ID" value="XM_002932575.5"/>
</dbReference>
<evidence type="ECO:0000313" key="16">
    <source>
        <dbReference type="Ensembl" id="ENSXETP00000072523"/>
    </source>
</evidence>
<protein>
    <recommendedName>
        <fullName evidence="5">Mitochondria-eating protein</fullName>
    </recommendedName>
    <alternativeName>
        <fullName evidence="12">Spermatogenesis-associated protein 18</fullName>
    </alternativeName>
</protein>
<dbReference type="Bgee" id="ENSXETG00000019005">
    <property type="expression patterns" value="Expressed in heart and 9 other cell types or tissues"/>
</dbReference>
<evidence type="ECO:0000256" key="7">
    <source>
        <dbReference type="ARBA" id="ARBA00022787"/>
    </source>
</evidence>
<gene>
    <name evidence="16 19" type="primary">spata18a</name>
    <name evidence="18" type="synonym">LOC100379837</name>
</gene>
<evidence type="ECO:0000259" key="15">
    <source>
        <dbReference type="Pfam" id="PF16026"/>
    </source>
</evidence>
<dbReference type="Xenbase" id="XB-GENE-22172607">
    <property type="gene designation" value="spata18a"/>
</dbReference>
<keyword evidence="8 13" id="KW-0175">Coiled coil</keyword>
<reference evidence="18" key="3">
    <citation type="submission" date="2025-04" db="UniProtKB">
        <authorList>
            <consortium name="RefSeq"/>
        </authorList>
    </citation>
    <scope>IDENTIFICATION</scope>
    <source>
        <strain evidence="18">Nigerian</strain>
        <tissue evidence="18">Liver and blood</tissue>
    </source>
</reference>
<evidence type="ECO:0000256" key="10">
    <source>
        <dbReference type="ARBA" id="ARBA00023128"/>
    </source>
</evidence>
<evidence type="ECO:0000256" key="5">
    <source>
        <dbReference type="ARBA" id="ARBA00019863"/>
    </source>
</evidence>
<dbReference type="GO" id="GO:0005759">
    <property type="term" value="C:mitochondrial matrix"/>
    <property type="evidence" value="ECO:0007669"/>
    <property type="project" value="UniProtKB-SubCell"/>
</dbReference>
<organism evidence="16">
    <name type="scientific">Xenopus tropicalis</name>
    <name type="common">Western clawed frog</name>
    <name type="synonym">Silurana tropicalis</name>
    <dbReference type="NCBI Taxonomy" id="8364"/>
    <lineage>
        <taxon>Eukaryota</taxon>
        <taxon>Metazoa</taxon>
        <taxon>Chordata</taxon>
        <taxon>Craniata</taxon>
        <taxon>Vertebrata</taxon>
        <taxon>Euteleostomi</taxon>
        <taxon>Amphibia</taxon>
        <taxon>Batrachia</taxon>
        <taxon>Anura</taxon>
        <taxon>Pipoidea</taxon>
        <taxon>Pipidae</taxon>
        <taxon>Xenopodinae</taxon>
        <taxon>Xenopus</taxon>
        <taxon>Silurana</taxon>
    </lineage>
</organism>